<dbReference type="InterPro" id="IPR027417">
    <property type="entry name" value="P-loop_NTPase"/>
</dbReference>
<gene>
    <name evidence="1" type="ORF">H9736_07640</name>
</gene>
<organism evidence="1 2">
    <name type="scientific">Candidatus Anaerotruncus excrementipullorum</name>
    <dbReference type="NCBI Taxonomy" id="2838465"/>
    <lineage>
        <taxon>Bacteria</taxon>
        <taxon>Bacillati</taxon>
        <taxon>Bacillota</taxon>
        <taxon>Clostridia</taxon>
        <taxon>Eubacteriales</taxon>
        <taxon>Oscillospiraceae</taxon>
        <taxon>Anaerotruncus</taxon>
    </lineage>
</organism>
<dbReference type="SUPFAM" id="SSF52540">
    <property type="entry name" value="P-loop containing nucleoside triphosphate hydrolases"/>
    <property type="match status" value="1"/>
</dbReference>
<reference evidence="1" key="2">
    <citation type="submission" date="2021-04" db="EMBL/GenBank/DDBJ databases">
        <authorList>
            <person name="Gilroy R."/>
        </authorList>
    </citation>
    <scope>NUCLEOTIDE SEQUENCE</scope>
    <source>
        <strain evidence="1">CHK188-5543</strain>
    </source>
</reference>
<evidence type="ECO:0000313" key="1">
    <source>
        <dbReference type="EMBL" id="HIX66107.1"/>
    </source>
</evidence>
<name>A0A9D1WRX9_9FIRM</name>
<proteinExistence type="predicted"/>
<reference evidence="1" key="1">
    <citation type="journal article" date="2021" name="PeerJ">
        <title>Extensive microbial diversity within the chicken gut microbiome revealed by metagenomics and culture.</title>
        <authorList>
            <person name="Gilroy R."/>
            <person name="Ravi A."/>
            <person name="Getino M."/>
            <person name="Pursley I."/>
            <person name="Horton D.L."/>
            <person name="Alikhan N.F."/>
            <person name="Baker D."/>
            <person name="Gharbi K."/>
            <person name="Hall N."/>
            <person name="Watson M."/>
            <person name="Adriaenssens E.M."/>
            <person name="Foster-Nyarko E."/>
            <person name="Jarju S."/>
            <person name="Secka A."/>
            <person name="Antonio M."/>
            <person name="Oren A."/>
            <person name="Chaudhuri R.R."/>
            <person name="La Ragione R."/>
            <person name="Hildebrand F."/>
            <person name="Pallen M.J."/>
        </authorList>
    </citation>
    <scope>NUCLEOTIDE SEQUENCE</scope>
    <source>
        <strain evidence="1">CHK188-5543</strain>
    </source>
</reference>
<comment type="caution">
    <text evidence="1">The sequence shown here is derived from an EMBL/GenBank/DDBJ whole genome shotgun (WGS) entry which is preliminary data.</text>
</comment>
<dbReference type="Proteomes" id="UP000886800">
    <property type="component" value="Unassembled WGS sequence"/>
</dbReference>
<dbReference type="AlphaFoldDB" id="A0A9D1WRX9"/>
<evidence type="ECO:0000313" key="2">
    <source>
        <dbReference type="Proteomes" id="UP000886800"/>
    </source>
</evidence>
<dbReference type="EMBL" id="DXES01000166">
    <property type="protein sequence ID" value="HIX66107.1"/>
    <property type="molecule type" value="Genomic_DNA"/>
</dbReference>
<accession>A0A9D1WRX9</accession>
<sequence length="368" mass="40504">MTNTAQPLHFFLGANTPQGFVSRFDQLADWREGWREYVLKGGPGTGKSTLMGRVAQLAQGRCGRIELIHCSSDADSLDGVILHDLKAAIADGTAPHAIEPRFPGAFEQLVDLSGCWDGEQLYAQRGQLIPLSQRISRCHEHCCRLLAAAASFTGDSFRIAQEATDRDKALGAAGRIARQQFPRGPQPRGREAVRFLSCVTNRGPVFFQETVQALCRRVYLLEDDYGASSRLILGALRQAALEAGWDVISCYCPLAPYEKLEHLFVPGLELGFFTANAAHRPTLAADRVVRARRFTDPDGLRRQKKRLAANRKAAAQLVEAAGRLLGEAKQLHDQLEGYYLQAMDFAQADQVAGRTLAAFEELLAERGL</sequence>
<evidence type="ECO:0008006" key="3">
    <source>
        <dbReference type="Google" id="ProtNLM"/>
    </source>
</evidence>
<protein>
    <recommendedName>
        <fullName evidence="3">AAA+ ATPase domain-containing protein</fullName>
    </recommendedName>
</protein>